<sequence>MKSGKPYGLPFEASKRNVFSNIAINSAFGLGIYFLYKDYRKKDPKASKEQESKPAPHEIQDPITQTPVGIQRPLSLPNASYREISFATVGFGFMMQLANMAHVSLGRNSVLYKMGVASVILYPPVCYYVYSSRK</sequence>
<keyword evidence="2" id="KW-0472">Membrane</keyword>
<dbReference type="AlphaFoldDB" id="A0A1G4K6Y7"/>
<name>A0A1G4K6Y7_9SACH</name>
<dbReference type="EMBL" id="LT598484">
    <property type="protein sequence ID" value="SCU99639.1"/>
    <property type="molecule type" value="Genomic_DNA"/>
</dbReference>
<keyword evidence="4" id="KW-1185">Reference proteome</keyword>
<reference evidence="4" key="1">
    <citation type="submission" date="2016-03" db="EMBL/GenBank/DDBJ databases">
        <authorList>
            <person name="Devillers Hugo."/>
        </authorList>
    </citation>
    <scope>NUCLEOTIDE SEQUENCE [LARGE SCALE GENOMIC DNA]</scope>
</reference>
<feature type="transmembrane region" description="Helical" evidence="2">
    <location>
        <begin position="18"/>
        <end position="36"/>
    </location>
</feature>
<accession>A0A1G4K6Y7</accession>
<evidence type="ECO:0000256" key="1">
    <source>
        <dbReference type="SAM" id="MobiDB-lite"/>
    </source>
</evidence>
<dbReference type="Proteomes" id="UP000191144">
    <property type="component" value="Chromosome G"/>
</dbReference>
<evidence type="ECO:0000313" key="4">
    <source>
        <dbReference type="Proteomes" id="UP000191144"/>
    </source>
</evidence>
<organism evidence="3 4">
    <name type="scientific">Lachancea meyersii CBS 8951</name>
    <dbReference type="NCBI Taxonomy" id="1266667"/>
    <lineage>
        <taxon>Eukaryota</taxon>
        <taxon>Fungi</taxon>
        <taxon>Dikarya</taxon>
        <taxon>Ascomycota</taxon>
        <taxon>Saccharomycotina</taxon>
        <taxon>Saccharomycetes</taxon>
        <taxon>Saccharomycetales</taxon>
        <taxon>Saccharomycetaceae</taxon>
        <taxon>Lachancea</taxon>
    </lineage>
</organism>
<evidence type="ECO:0000313" key="3">
    <source>
        <dbReference type="EMBL" id="SCU99639.1"/>
    </source>
</evidence>
<protein>
    <submittedName>
        <fullName evidence="3">LAME_0G04478g1_1</fullName>
    </submittedName>
</protein>
<evidence type="ECO:0000256" key="2">
    <source>
        <dbReference type="SAM" id="Phobius"/>
    </source>
</evidence>
<feature type="transmembrane region" description="Helical" evidence="2">
    <location>
        <begin position="111"/>
        <end position="130"/>
    </location>
</feature>
<gene>
    <name evidence="3" type="ORF">LAME_0G04478G</name>
</gene>
<keyword evidence="2" id="KW-0812">Transmembrane</keyword>
<keyword evidence="2" id="KW-1133">Transmembrane helix</keyword>
<dbReference type="OrthoDB" id="4053693at2759"/>
<proteinExistence type="predicted"/>
<feature type="compositionally biased region" description="Basic and acidic residues" evidence="1">
    <location>
        <begin position="45"/>
        <end position="60"/>
    </location>
</feature>
<feature type="region of interest" description="Disordered" evidence="1">
    <location>
        <begin position="45"/>
        <end position="64"/>
    </location>
</feature>